<dbReference type="HAMAP" id="MF_00823">
    <property type="entry name" value="AcetylCoA_CT_alpha"/>
    <property type="match status" value="1"/>
</dbReference>
<dbReference type="GO" id="GO:2001295">
    <property type="term" value="P:malonyl-CoA biosynthetic process"/>
    <property type="evidence" value="ECO:0007669"/>
    <property type="project" value="UniProtKB-UniRule"/>
</dbReference>
<proteinExistence type="inferred from homology"/>
<dbReference type="NCBIfam" id="TIGR00513">
    <property type="entry name" value="accA"/>
    <property type="match status" value="1"/>
</dbReference>
<dbReference type="InterPro" id="IPR011763">
    <property type="entry name" value="COA_CT_C"/>
</dbReference>
<gene>
    <name evidence="13" type="primary">accA_2</name>
    <name evidence="10" type="synonym">accA</name>
    <name evidence="12" type="synonym">accA_1</name>
    <name evidence="15" type="ORF">DW811_01845</name>
    <name evidence="14" type="ORF">DW858_01095</name>
    <name evidence="12" type="ORF">ERS852490_00209</name>
    <name evidence="13" type="ORF">ERS852492_02496</name>
</gene>
<dbReference type="PANTHER" id="PTHR42853:SF3">
    <property type="entry name" value="ACETYL-COENZYME A CARBOXYLASE CARBOXYL TRANSFERASE SUBUNIT ALPHA, CHLOROPLASTIC"/>
    <property type="match status" value="1"/>
</dbReference>
<comment type="function">
    <text evidence="10">Component of the acetyl coenzyme A carboxylase (ACC) complex. First, biotin carboxylase catalyzes the carboxylation of biotin on its carrier protein (BCCP) and then the CO(2) group is transferred by the carboxyltransferase to acetyl-CoA to form malonyl-CoA.</text>
</comment>
<comment type="catalytic activity">
    <reaction evidence="9 10">
        <text>N(6)-carboxybiotinyl-L-lysyl-[protein] + acetyl-CoA = N(6)-biotinyl-L-lysyl-[protein] + malonyl-CoA</text>
        <dbReference type="Rhea" id="RHEA:54728"/>
        <dbReference type="Rhea" id="RHEA-COMP:10505"/>
        <dbReference type="Rhea" id="RHEA-COMP:10506"/>
        <dbReference type="ChEBI" id="CHEBI:57288"/>
        <dbReference type="ChEBI" id="CHEBI:57384"/>
        <dbReference type="ChEBI" id="CHEBI:83144"/>
        <dbReference type="ChEBI" id="CHEBI:83145"/>
        <dbReference type="EC" id="2.1.3.15"/>
    </reaction>
</comment>
<evidence type="ECO:0000313" key="14">
    <source>
        <dbReference type="EMBL" id="RHC15467.1"/>
    </source>
</evidence>
<evidence type="ECO:0000313" key="12">
    <source>
        <dbReference type="EMBL" id="CUQ74888.1"/>
    </source>
</evidence>
<evidence type="ECO:0000313" key="19">
    <source>
        <dbReference type="Proteomes" id="UP000285844"/>
    </source>
</evidence>
<dbReference type="Proteomes" id="UP000284794">
    <property type="component" value="Unassembled WGS sequence"/>
</dbReference>
<name>A0A174ZZL5_9FIRM</name>
<evidence type="ECO:0000256" key="10">
    <source>
        <dbReference type="HAMAP-Rule" id="MF_00823"/>
    </source>
</evidence>
<evidence type="ECO:0000313" key="18">
    <source>
        <dbReference type="Proteomes" id="UP000284794"/>
    </source>
</evidence>
<dbReference type="GO" id="GO:0005524">
    <property type="term" value="F:ATP binding"/>
    <property type="evidence" value="ECO:0007669"/>
    <property type="project" value="UniProtKB-KW"/>
</dbReference>
<keyword evidence="8 10" id="KW-0275">Fatty acid biosynthesis</keyword>
<dbReference type="Proteomes" id="UP000095780">
    <property type="component" value="Unassembled WGS sequence"/>
</dbReference>
<dbReference type="UniPathway" id="UPA00655">
    <property type="reaction ID" value="UER00711"/>
</dbReference>
<dbReference type="GO" id="GO:0009317">
    <property type="term" value="C:acetyl-CoA carboxylase complex"/>
    <property type="evidence" value="ECO:0007669"/>
    <property type="project" value="InterPro"/>
</dbReference>
<dbReference type="RefSeq" id="WP_055214083.1">
    <property type="nucleotide sequence ID" value="NZ_CABIXW010000007.1"/>
</dbReference>
<dbReference type="GO" id="GO:0006633">
    <property type="term" value="P:fatty acid biosynthetic process"/>
    <property type="evidence" value="ECO:0007669"/>
    <property type="project" value="UniProtKB-KW"/>
</dbReference>
<dbReference type="Proteomes" id="UP000285844">
    <property type="component" value="Unassembled WGS sequence"/>
</dbReference>
<dbReference type="PROSITE" id="PS50989">
    <property type="entry name" value="COA_CT_CTER"/>
    <property type="match status" value="1"/>
</dbReference>
<dbReference type="InterPro" id="IPR001095">
    <property type="entry name" value="Acetyl_CoA_COase_a_su"/>
</dbReference>
<keyword evidence="3 10" id="KW-0808">Transferase</keyword>
<evidence type="ECO:0000256" key="5">
    <source>
        <dbReference type="ARBA" id="ARBA00022832"/>
    </source>
</evidence>
<evidence type="ECO:0000256" key="6">
    <source>
        <dbReference type="ARBA" id="ARBA00022840"/>
    </source>
</evidence>
<reference evidence="18 19" key="2">
    <citation type="submission" date="2018-08" db="EMBL/GenBank/DDBJ databases">
        <title>A genome reference for cultivated species of the human gut microbiota.</title>
        <authorList>
            <person name="Zou Y."/>
            <person name="Xue W."/>
            <person name="Luo G."/>
        </authorList>
    </citation>
    <scope>NUCLEOTIDE SEQUENCE [LARGE SCALE GENOMIC DNA]</scope>
    <source>
        <strain evidence="15 18">AM32-2AC</strain>
        <strain evidence="14 19">AM37-3BH</strain>
    </source>
</reference>
<evidence type="ECO:0000313" key="17">
    <source>
        <dbReference type="Proteomes" id="UP000095780"/>
    </source>
</evidence>
<dbReference type="InterPro" id="IPR029045">
    <property type="entry name" value="ClpP/crotonase-like_dom_sf"/>
</dbReference>
<reference evidence="16 17" key="1">
    <citation type="submission" date="2015-09" db="EMBL/GenBank/DDBJ databases">
        <authorList>
            <consortium name="Pathogen Informatics"/>
        </authorList>
    </citation>
    <scope>NUCLEOTIDE SEQUENCE [LARGE SCALE GENOMIC DNA]</scope>
    <source>
        <strain evidence="12 16">2789STDY5834875</strain>
        <strain evidence="13 17">2789STDY5834878</strain>
    </source>
</reference>
<evidence type="ECO:0000256" key="1">
    <source>
        <dbReference type="ARBA" id="ARBA00004956"/>
    </source>
</evidence>
<dbReference type="Proteomes" id="UP000095621">
    <property type="component" value="Unassembled WGS sequence"/>
</dbReference>
<evidence type="ECO:0000256" key="4">
    <source>
        <dbReference type="ARBA" id="ARBA00022741"/>
    </source>
</evidence>
<dbReference type="EMBL" id="CZBU01000001">
    <property type="protein sequence ID" value="CUQ74888.1"/>
    <property type="molecule type" value="Genomic_DNA"/>
</dbReference>
<keyword evidence="4 10" id="KW-0547">Nucleotide-binding</keyword>
<feature type="domain" description="CoA carboxyltransferase C-terminal" evidence="11">
    <location>
        <begin position="1"/>
        <end position="245"/>
    </location>
</feature>
<comment type="subcellular location">
    <subcellularLocation>
        <location evidence="10">Cytoplasm</location>
    </subcellularLocation>
</comment>
<dbReference type="NCBIfam" id="NF004344">
    <property type="entry name" value="PRK05724.1"/>
    <property type="match status" value="1"/>
</dbReference>
<dbReference type="AlphaFoldDB" id="A0A174ZZL5"/>
<dbReference type="PANTHER" id="PTHR42853">
    <property type="entry name" value="ACETYL-COENZYME A CARBOXYLASE CARBOXYL TRANSFERASE SUBUNIT ALPHA"/>
    <property type="match status" value="1"/>
</dbReference>
<evidence type="ECO:0000256" key="3">
    <source>
        <dbReference type="ARBA" id="ARBA00022679"/>
    </source>
</evidence>
<evidence type="ECO:0000256" key="7">
    <source>
        <dbReference type="ARBA" id="ARBA00023098"/>
    </source>
</evidence>
<evidence type="ECO:0000313" key="16">
    <source>
        <dbReference type="Proteomes" id="UP000095621"/>
    </source>
</evidence>
<dbReference type="EMBL" id="QSIS01000002">
    <property type="protein sequence ID" value="RHD10415.1"/>
    <property type="molecule type" value="Genomic_DNA"/>
</dbReference>
<evidence type="ECO:0000259" key="11">
    <source>
        <dbReference type="PROSITE" id="PS50989"/>
    </source>
</evidence>
<evidence type="ECO:0000313" key="13">
    <source>
        <dbReference type="EMBL" id="CUQ89546.1"/>
    </source>
</evidence>
<evidence type="ECO:0000256" key="9">
    <source>
        <dbReference type="ARBA" id="ARBA00049152"/>
    </source>
</evidence>
<keyword evidence="7 10" id="KW-0443">Lipid metabolism</keyword>
<keyword evidence="13" id="KW-0436">Ligase</keyword>
<dbReference type="PRINTS" id="PR01069">
    <property type="entry name" value="ACCCTRFRASEA"/>
</dbReference>
<comment type="subunit">
    <text evidence="10">Acetyl-CoA carboxylase is a heterohexamer composed of biotin carboxyl carrier protein (AccB), biotin carboxylase (AccC) and two subunits each of ACCase subunit alpha (AccA) and ACCase subunit beta (AccD).</text>
</comment>
<organism evidence="13 17">
    <name type="scientific">Lachnospira eligens</name>
    <dbReference type="NCBI Taxonomy" id="39485"/>
    <lineage>
        <taxon>Bacteria</taxon>
        <taxon>Bacillati</taxon>
        <taxon>Bacillota</taxon>
        <taxon>Clostridia</taxon>
        <taxon>Lachnospirales</taxon>
        <taxon>Lachnospiraceae</taxon>
        <taxon>Lachnospira</taxon>
    </lineage>
</organism>
<comment type="similarity">
    <text evidence="10">Belongs to the AccA family.</text>
</comment>
<dbReference type="EC" id="2.1.3.15" evidence="10"/>
<dbReference type="EMBL" id="QSHM01000001">
    <property type="protein sequence ID" value="RHC15467.1"/>
    <property type="molecule type" value="Genomic_DNA"/>
</dbReference>
<dbReference type="SUPFAM" id="SSF52096">
    <property type="entry name" value="ClpP/crotonase"/>
    <property type="match status" value="1"/>
</dbReference>
<keyword evidence="6 10" id="KW-0067">ATP-binding</keyword>
<accession>A0A174ZZL5</accession>
<evidence type="ECO:0000256" key="8">
    <source>
        <dbReference type="ARBA" id="ARBA00023160"/>
    </source>
</evidence>
<protein>
    <recommendedName>
        <fullName evidence="10">Acetyl-coenzyme A carboxylase carboxyl transferase subunit alpha</fullName>
        <shortName evidence="10">ACCase subunit alpha</shortName>
        <shortName evidence="10">Acetyl-CoA carboxylase carboxyltransferase subunit alpha</shortName>
        <ecNumber evidence="10">2.1.3.15</ecNumber>
    </recommendedName>
</protein>
<keyword evidence="2 10" id="KW-0444">Lipid biosynthesis</keyword>
<dbReference type="EMBL" id="CZBV01000007">
    <property type="protein sequence ID" value="CUQ89546.1"/>
    <property type="molecule type" value="Genomic_DNA"/>
</dbReference>
<dbReference type="GO" id="GO:0016743">
    <property type="term" value="F:carboxyl- or carbamoyltransferase activity"/>
    <property type="evidence" value="ECO:0007669"/>
    <property type="project" value="UniProtKB-UniRule"/>
</dbReference>
<dbReference type="Pfam" id="PF03255">
    <property type="entry name" value="ACCA"/>
    <property type="match status" value="1"/>
</dbReference>
<sequence>MTNENLSVYDRICRTRKSGRATASDYINATITDFVELHGDRCFADDHAIVGGIGRLNGKPVTVIGIEKGRDLNERLLRNFGCVLPEGYRKALRLIKQAEKFHRPVICFVDTQGANCGKGAEERGQGQAIANNLYELTDVKTPIISVMIGEGGSGGALALAVADEVWMLENAYYSVITPESCASILFKDPKRAPEAAEHLKLTAADLNKMGIVEKVVEEPEDFSEEKETSHFMKKLADDLSKEIKQLEKKPVDKLLDDRYEKYRKIGRYSEYSEAVGEVPGAAQLLGVSQAPARKRRGLFGRG</sequence>
<dbReference type="NCBIfam" id="NF041504">
    <property type="entry name" value="AccA_sub"/>
    <property type="match status" value="1"/>
</dbReference>
<dbReference type="OrthoDB" id="9808023at2"/>
<keyword evidence="5 10" id="KW-0276">Fatty acid metabolism</keyword>
<keyword evidence="10" id="KW-0963">Cytoplasm</keyword>
<evidence type="ECO:0000256" key="2">
    <source>
        <dbReference type="ARBA" id="ARBA00022516"/>
    </source>
</evidence>
<comment type="pathway">
    <text evidence="1 10">Lipid metabolism; malonyl-CoA biosynthesis; malonyl-CoA from acetyl-CoA: step 1/1.</text>
</comment>
<dbReference type="Gene3D" id="3.90.226.10">
    <property type="entry name" value="2-enoyl-CoA Hydratase, Chain A, domain 1"/>
    <property type="match status" value="1"/>
</dbReference>
<evidence type="ECO:0000313" key="15">
    <source>
        <dbReference type="EMBL" id="RHD10415.1"/>
    </source>
</evidence>
<dbReference type="GO" id="GO:0003989">
    <property type="term" value="F:acetyl-CoA carboxylase activity"/>
    <property type="evidence" value="ECO:0007669"/>
    <property type="project" value="InterPro"/>
</dbReference>